<feature type="domain" description="LTD" evidence="5">
    <location>
        <begin position="821"/>
        <end position="945"/>
    </location>
</feature>
<evidence type="ECO:0000256" key="2">
    <source>
        <dbReference type="SAM" id="MobiDB-lite"/>
    </source>
</evidence>
<name>A0A3A8NEE1_9BACT</name>
<dbReference type="Proteomes" id="UP000273405">
    <property type="component" value="Unassembled WGS sequence"/>
</dbReference>
<dbReference type="OrthoDB" id="5476141at2"/>
<protein>
    <submittedName>
        <fullName evidence="6">Uncharacterized protein</fullName>
    </submittedName>
</protein>
<reference evidence="7" key="1">
    <citation type="submission" date="2018-09" db="EMBL/GenBank/DDBJ databases">
        <authorList>
            <person name="Livingstone P.G."/>
            <person name="Whitworth D.E."/>
        </authorList>
    </citation>
    <scope>NUCLEOTIDE SEQUENCE [LARGE SCALE GENOMIC DNA]</scope>
    <source>
        <strain evidence="7">CA040B</strain>
    </source>
</reference>
<dbReference type="Gene3D" id="2.60.40.1260">
    <property type="entry name" value="Lamin Tail domain"/>
    <property type="match status" value="1"/>
</dbReference>
<dbReference type="Pfam" id="PF02369">
    <property type="entry name" value="Big_1"/>
    <property type="match status" value="1"/>
</dbReference>
<dbReference type="InterPro" id="IPR003344">
    <property type="entry name" value="Big_1_dom"/>
</dbReference>
<feature type="domain" description="Big-1" evidence="4">
    <location>
        <begin position="41"/>
        <end position="145"/>
    </location>
</feature>
<dbReference type="EMBL" id="RAWG01000083">
    <property type="protein sequence ID" value="RKH42618.1"/>
    <property type="molecule type" value="Genomic_DNA"/>
</dbReference>
<dbReference type="PROSITE" id="PS51257">
    <property type="entry name" value="PROKAR_LIPOPROTEIN"/>
    <property type="match status" value="1"/>
</dbReference>
<feature type="domain" description="Fibronectin type-III" evidence="3">
    <location>
        <begin position="656"/>
        <end position="764"/>
    </location>
</feature>
<dbReference type="SUPFAM" id="SSF49373">
    <property type="entry name" value="Invasin/intimin cell-adhesion fragments"/>
    <property type="match status" value="1"/>
</dbReference>
<dbReference type="PROSITE" id="PS51127">
    <property type="entry name" value="BIG1"/>
    <property type="match status" value="1"/>
</dbReference>
<dbReference type="PROSITE" id="PS50853">
    <property type="entry name" value="FN3"/>
    <property type="match status" value="1"/>
</dbReference>
<comment type="caution">
    <text evidence="6">The sequence shown here is derived from an EMBL/GenBank/DDBJ whole genome shotgun (WGS) entry which is preliminary data.</text>
</comment>
<evidence type="ECO:0000259" key="4">
    <source>
        <dbReference type="PROSITE" id="PS51127"/>
    </source>
</evidence>
<organism evidence="6 7">
    <name type="scientific">Corallococcus sicarius</name>
    <dbReference type="NCBI Taxonomy" id="2316726"/>
    <lineage>
        <taxon>Bacteria</taxon>
        <taxon>Pseudomonadati</taxon>
        <taxon>Myxococcota</taxon>
        <taxon>Myxococcia</taxon>
        <taxon>Myxococcales</taxon>
        <taxon>Cystobacterineae</taxon>
        <taxon>Myxococcaceae</taxon>
        <taxon>Corallococcus</taxon>
    </lineage>
</organism>
<dbReference type="InterPro" id="IPR036415">
    <property type="entry name" value="Lamin_tail_dom_sf"/>
</dbReference>
<evidence type="ECO:0000313" key="6">
    <source>
        <dbReference type="EMBL" id="RKH42618.1"/>
    </source>
</evidence>
<dbReference type="SMART" id="SM00060">
    <property type="entry name" value="FN3"/>
    <property type="match status" value="1"/>
</dbReference>
<comment type="similarity">
    <text evidence="1">Belongs to the intimin/invasin family.</text>
</comment>
<sequence>MSPRFEVLVRCLGLGVLCLGLSLGCTEPGVSPEPPPIVKGVVDAAASKVVVDRPTGVLPDGQDAAVVTVTVLRADGSPLAGRPVTVTVEGEGASVVVPTATTDAGGKAQAQVSSTVAGVKTVRASVKDVNRAQVPLAATATVEFGAPSVRKLVFRESLPDGVAGVPLSGLEVTVQDASGAVVPDSATEVTLSLGSGGIVFPEALLKVTTVAGVARFPDVVLKRAGANYHFIASASGFEPAASTSFTVAPGAPVAVGLSTLMETAVAGVAQDLQVTLQDAYLNTVTNYTGTVTLTSTDPAATMPAAHAFTATDAGQYTFTGITFRTAGAQDLKLDDGTSAISFTFRVNVSAGPLAKLVVLDFTGPVNAGDPLEVSVSLTDAFGNRRQDATGTVRFTSSDAQAVLPPDATFTPEDQGQKLMTGLVFKTAGTQTLTAEDTVNAALTATVDADVRALAAASFEVIAGAGPFAAGQALSYELVARDVYGNVAKDYAATVVFSSTDAQAVLPGAYTFTVADEGRHTFGVELRTAGDQKVVAKDVAVDTLEGTHTYSIVPAALDRVAFVSAPTTGAVRQALADVLVALRDAHGNTVSDAPRDVKLELAGGSFAQGPVTQTTTAGKATFTGLVVEAEGTYQFKATVDGLPVATSADLGITDAVAPEIAQDFGATALSAYSLRLDWKAPGDDGDLGTATRYELRYATVAITDDTFDTATLVPGVSAPQAPGTAETFTVSDLEVGTTYFFALKTFDGANNGSALATVSGTTTNPCDGFVCTPPASTCAADARSLVTYSQGCVVVAGAPSCEDEPPSSDPCPGADGVCFEDACTTAAGPVAGELFLSEVMHSPSAGTTEYLELTNSSAKLLNVAGLSVGYSDGVTAPSSITVDPGTGSALLVAPGEALVLAQDAASETNGGVSARYAYGTGFVLGSTGTLTVKQGATNVDSLTYTGAFPQTTGRAMSLASSILGTAGSARSWYWCDSSGSLSGGDRGTPGQPNDDCALNAEKPLNYCNIQYPKTFPSGDGNYPASILAFDRYDIFSQFYSFDVTTRSQTGNDFYPRIESQLGYGTDATDPVGWTWTSADFNAGYVTPSSNNDELKASLSISTAGTYRYGFRYRFTDAGEPWVYCDQNGIAVPPAGTYGSVTVLAGPQTNHVVISEFSGGTTANTRDEFVELYNPTSAAVDLSGWQVSYKSATNTTYTTTFTIPAGKSIPSHGYFLLGGSAYSGVAPADTTHNIDATASTTGGGHIRLQRPSGAAFVDVDLLGYGTANAPEGPTGPPLPSHPASGGSLERKAVSTSTSATLAVGGTDAARGNGQDTNNNSVDFVIRVTRQPQSSTSPVEFFH</sequence>
<dbReference type="CDD" id="cd00063">
    <property type="entry name" value="FN3"/>
    <property type="match status" value="1"/>
</dbReference>
<gene>
    <name evidence="6" type="ORF">D7X12_15260</name>
</gene>
<feature type="domain" description="LTD" evidence="5">
    <location>
        <begin position="1144"/>
        <end position="1264"/>
    </location>
</feature>
<evidence type="ECO:0000256" key="1">
    <source>
        <dbReference type="ARBA" id="ARBA00010116"/>
    </source>
</evidence>
<dbReference type="Pfam" id="PF00932">
    <property type="entry name" value="LTD"/>
    <property type="match status" value="1"/>
</dbReference>
<dbReference type="Gene3D" id="2.60.40.10">
    <property type="entry name" value="Immunoglobulins"/>
    <property type="match status" value="3"/>
</dbReference>
<evidence type="ECO:0000259" key="3">
    <source>
        <dbReference type="PROSITE" id="PS50853"/>
    </source>
</evidence>
<dbReference type="PROSITE" id="PS51841">
    <property type="entry name" value="LTD"/>
    <property type="match status" value="2"/>
</dbReference>
<dbReference type="InterPro" id="IPR036116">
    <property type="entry name" value="FN3_sf"/>
</dbReference>
<dbReference type="InterPro" id="IPR008964">
    <property type="entry name" value="Invasin/intimin_cell_adhesion"/>
</dbReference>
<feature type="region of interest" description="Disordered" evidence="2">
    <location>
        <begin position="1265"/>
        <end position="1295"/>
    </location>
</feature>
<dbReference type="SUPFAM" id="SSF49265">
    <property type="entry name" value="Fibronectin type III"/>
    <property type="match status" value="1"/>
</dbReference>
<evidence type="ECO:0000259" key="5">
    <source>
        <dbReference type="PROSITE" id="PS51841"/>
    </source>
</evidence>
<dbReference type="InterPro" id="IPR001322">
    <property type="entry name" value="Lamin_tail_dom"/>
</dbReference>
<accession>A0A3A8NEE1</accession>
<proteinExistence type="inferred from homology"/>
<evidence type="ECO:0000313" key="7">
    <source>
        <dbReference type="Proteomes" id="UP000273405"/>
    </source>
</evidence>
<dbReference type="InterPro" id="IPR013783">
    <property type="entry name" value="Ig-like_fold"/>
</dbReference>
<dbReference type="SMART" id="SM00634">
    <property type="entry name" value="BID_1"/>
    <property type="match status" value="1"/>
</dbReference>
<dbReference type="Pfam" id="PF00041">
    <property type="entry name" value="fn3"/>
    <property type="match status" value="1"/>
</dbReference>
<dbReference type="InterPro" id="IPR003961">
    <property type="entry name" value="FN3_dom"/>
</dbReference>
<dbReference type="RefSeq" id="WP_120626009.1">
    <property type="nucleotide sequence ID" value="NZ_RAWG01000083.1"/>
</dbReference>
<dbReference type="SUPFAM" id="SSF74853">
    <property type="entry name" value="Lamin A/C globular tail domain"/>
    <property type="match status" value="1"/>
</dbReference>
<keyword evidence="7" id="KW-1185">Reference proteome</keyword>